<accession>A0AAX4PD34</accession>
<evidence type="ECO:0000256" key="2">
    <source>
        <dbReference type="SAM" id="Coils"/>
    </source>
</evidence>
<dbReference type="AlphaFoldDB" id="A0AAX4PD34"/>
<evidence type="ECO:0000256" key="3">
    <source>
        <dbReference type="SAM" id="MobiDB-lite"/>
    </source>
</evidence>
<keyword evidence="2" id="KW-0175">Coiled coil</keyword>
<dbReference type="SUPFAM" id="SSF57850">
    <property type="entry name" value="RING/U-box"/>
    <property type="match status" value="1"/>
</dbReference>
<evidence type="ECO:0000256" key="1">
    <source>
        <dbReference type="PROSITE-ProRule" id="PRU00175"/>
    </source>
</evidence>
<dbReference type="GO" id="GO:0008270">
    <property type="term" value="F:zinc ion binding"/>
    <property type="evidence" value="ECO:0007669"/>
    <property type="project" value="UniProtKB-KW"/>
</dbReference>
<evidence type="ECO:0000313" key="5">
    <source>
        <dbReference type="EMBL" id="WZN63891.1"/>
    </source>
</evidence>
<feature type="domain" description="RING-type" evidence="4">
    <location>
        <begin position="396"/>
        <end position="429"/>
    </location>
</feature>
<reference evidence="5 6" key="1">
    <citation type="submission" date="2024-03" db="EMBL/GenBank/DDBJ databases">
        <title>Complete genome sequence of the green alga Chloropicon roscoffensis RCC1871.</title>
        <authorList>
            <person name="Lemieux C."/>
            <person name="Pombert J.-F."/>
            <person name="Otis C."/>
            <person name="Turmel M."/>
        </authorList>
    </citation>
    <scope>NUCLEOTIDE SEQUENCE [LARGE SCALE GENOMIC DNA]</scope>
    <source>
        <strain evidence="5 6">RCC1871</strain>
    </source>
</reference>
<dbReference type="Proteomes" id="UP001472866">
    <property type="component" value="Chromosome 08"/>
</dbReference>
<evidence type="ECO:0000313" key="6">
    <source>
        <dbReference type="Proteomes" id="UP001472866"/>
    </source>
</evidence>
<name>A0AAX4PD34_9CHLO</name>
<feature type="coiled-coil region" evidence="2">
    <location>
        <begin position="322"/>
        <end position="392"/>
    </location>
</feature>
<keyword evidence="1" id="KW-0863">Zinc-finger</keyword>
<dbReference type="Gene3D" id="3.30.40.10">
    <property type="entry name" value="Zinc/RING finger domain, C3HC4 (zinc finger)"/>
    <property type="match status" value="1"/>
</dbReference>
<keyword evidence="1" id="KW-0862">Zinc</keyword>
<keyword evidence="6" id="KW-1185">Reference proteome</keyword>
<protein>
    <recommendedName>
        <fullName evidence="4">RING-type domain-containing protein</fullName>
    </recommendedName>
</protein>
<dbReference type="InterPro" id="IPR013083">
    <property type="entry name" value="Znf_RING/FYVE/PHD"/>
</dbReference>
<gene>
    <name evidence="5" type="ORF">HKI87_08g54440</name>
</gene>
<keyword evidence="1" id="KW-0479">Metal-binding</keyword>
<evidence type="ECO:0000259" key="4">
    <source>
        <dbReference type="PROSITE" id="PS50089"/>
    </source>
</evidence>
<feature type="region of interest" description="Disordered" evidence="3">
    <location>
        <begin position="177"/>
        <end position="196"/>
    </location>
</feature>
<dbReference type="InterPro" id="IPR001841">
    <property type="entry name" value="Znf_RING"/>
</dbReference>
<dbReference type="PROSITE" id="PS50089">
    <property type="entry name" value="ZF_RING_2"/>
    <property type="match status" value="1"/>
</dbReference>
<proteinExistence type="predicted"/>
<dbReference type="EMBL" id="CP151508">
    <property type="protein sequence ID" value="WZN63891.1"/>
    <property type="molecule type" value="Genomic_DNA"/>
</dbReference>
<sequence length="439" mass="48872">METQTTPSFVVDESDILGYLLTLSAHERKRVFSTSKGALRNEFSNQSCSLCSYALYAFSLLDGQGANSASVSMTLPRGKLKSLNLGQFSWHSPTLIHLGDALVEDPELMTTFLEDSLSSGAVPAVGETKYSCDNHRLAAPRQSDIDCSLRRLGIQEAQAARLEMFCDLLMYFPDKTDSDPGGDGSGKGAREGGEGGHRDVAEIESLLNENSLSHLEFERKLAEIEDKLESQYAGNGATIAAIKDQISECAKQIHTRKVRLQAAAARHIEEGKRCLLSRLLHLCWKNAFSEYFSWKAERMATTGGAGRETGGKKLQEALKVQLHREETRSKCLQVELETLQAEILSLRERLQEVDPSGPALEAMPLEKIQTMIDCTELNLERMKQRKEKMLEHASMCCVCWSRKKQVAFTCGHCTCELCADKVTVCPQCRHPIDMRIKLF</sequence>
<organism evidence="5 6">
    <name type="scientific">Chloropicon roscoffensis</name>
    <dbReference type="NCBI Taxonomy" id="1461544"/>
    <lineage>
        <taxon>Eukaryota</taxon>
        <taxon>Viridiplantae</taxon>
        <taxon>Chlorophyta</taxon>
        <taxon>Chloropicophyceae</taxon>
        <taxon>Chloropicales</taxon>
        <taxon>Chloropicaceae</taxon>
        <taxon>Chloropicon</taxon>
    </lineage>
</organism>